<dbReference type="GO" id="GO:0035556">
    <property type="term" value="P:intracellular signal transduction"/>
    <property type="evidence" value="ECO:0007669"/>
    <property type="project" value="TreeGrafter"/>
</dbReference>
<evidence type="ECO:0000313" key="7">
    <source>
        <dbReference type="Proteomes" id="UP000077115"/>
    </source>
</evidence>
<protein>
    <recommendedName>
        <fullName evidence="5">Protein kinase domain-containing protein</fullName>
    </recommendedName>
</protein>
<feature type="region of interest" description="Disordered" evidence="4">
    <location>
        <begin position="631"/>
        <end position="690"/>
    </location>
</feature>
<feature type="compositionally biased region" description="Low complexity" evidence="4">
    <location>
        <begin position="243"/>
        <end position="257"/>
    </location>
</feature>
<keyword evidence="1 3" id="KW-0547">Nucleotide-binding</keyword>
<feature type="compositionally biased region" description="Acidic residues" evidence="4">
    <location>
        <begin position="1420"/>
        <end position="1429"/>
    </location>
</feature>
<dbReference type="PROSITE" id="PS00107">
    <property type="entry name" value="PROTEIN_KINASE_ATP"/>
    <property type="match status" value="1"/>
</dbReference>
<dbReference type="VEuPathDB" id="FungiDB:BDEG_23642"/>
<feature type="compositionally biased region" description="Low complexity" evidence="4">
    <location>
        <begin position="107"/>
        <end position="117"/>
    </location>
</feature>
<feature type="region of interest" description="Disordered" evidence="4">
    <location>
        <begin position="94"/>
        <end position="127"/>
    </location>
</feature>
<dbReference type="SUPFAM" id="SSF56112">
    <property type="entry name" value="Protein kinase-like (PK-like)"/>
    <property type="match status" value="2"/>
</dbReference>
<dbReference type="GO" id="GO:0005524">
    <property type="term" value="F:ATP binding"/>
    <property type="evidence" value="ECO:0007669"/>
    <property type="project" value="UniProtKB-UniRule"/>
</dbReference>
<dbReference type="STRING" id="403673.A0A177WJJ1"/>
<proteinExistence type="predicted"/>
<dbReference type="Gene3D" id="1.10.510.10">
    <property type="entry name" value="Transferase(Phosphotransferase) domain 1"/>
    <property type="match status" value="2"/>
</dbReference>
<reference evidence="6 7" key="1">
    <citation type="submission" date="2006-10" db="EMBL/GenBank/DDBJ databases">
        <title>The Genome Sequence of Batrachochytrium dendrobatidis JEL423.</title>
        <authorList>
            <consortium name="The Broad Institute Genome Sequencing Platform"/>
            <person name="Birren B."/>
            <person name="Lander E."/>
            <person name="Galagan J."/>
            <person name="Cuomo C."/>
            <person name="Devon K."/>
            <person name="Jaffe D."/>
            <person name="Butler J."/>
            <person name="Alvarez P."/>
            <person name="Gnerre S."/>
            <person name="Grabherr M."/>
            <person name="Kleber M."/>
            <person name="Mauceli E."/>
            <person name="Brockman W."/>
            <person name="Young S."/>
            <person name="LaButti K."/>
            <person name="Sykes S."/>
            <person name="DeCaprio D."/>
            <person name="Crawford M."/>
            <person name="Koehrsen M."/>
            <person name="Engels R."/>
            <person name="Montgomery P."/>
            <person name="Pearson M."/>
            <person name="Howarth C."/>
            <person name="Larson L."/>
            <person name="White J."/>
            <person name="O'Leary S."/>
            <person name="Kodira C."/>
            <person name="Zeng Q."/>
            <person name="Yandava C."/>
            <person name="Alvarado L."/>
            <person name="Longcore J."/>
            <person name="James T."/>
        </authorList>
    </citation>
    <scope>NUCLEOTIDE SEQUENCE [LARGE SCALE GENOMIC DNA]</scope>
    <source>
        <strain evidence="6 7">JEL423</strain>
    </source>
</reference>
<evidence type="ECO:0000256" key="2">
    <source>
        <dbReference type="ARBA" id="ARBA00022840"/>
    </source>
</evidence>
<dbReference type="PANTHER" id="PTHR24346:SF77">
    <property type="entry name" value="SERINE THREONINE PROTEIN KINASE"/>
    <property type="match status" value="1"/>
</dbReference>
<feature type="compositionally biased region" description="Low complexity" evidence="4">
    <location>
        <begin position="646"/>
        <end position="665"/>
    </location>
</feature>
<feature type="compositionally biased region" description="Basic and acidic residues" evidence="4">
    <location>
        <begin position="279"/>
        <end position="296"/>
    </location>
</feature>
<name>A0A177WJJ1_BATDL</name>
<dbReference type="EMBL" id="DS022303">
    <property type="protein sequence ID" value="OAJ39834.1"/>
    <property type="molecule type" value="Genomic_DNA"/>
</dbReference>
<dbReference type="PROSITE" id="PS50011">
    <property type="entry name" value="PROTEIN_KINASE_DOM"/>
    <property type="match status" value="1"/>
</dbReference>
<dbReference type="CDD" id="cd14008">
    <property type="entry name" value="STKc_LKB1_CaMKK"/>
    <property type="match status" value="1"/>
</dbReference>
<feature type="domain" description="Protein kinase" evidence="5">
    <location>
        <begin position="328"/>
        <end position="1054"/>
    </location>
</feature>
<evidence type="ECO:0000256" key="1">
    <source>
        <dbReference type="ARBA" id="ARBA00022741"/>
    </source>
</evidence>
<dbReference type="eggNOG" id="KOG0585">
    <property type="taxonomic scope" value="Eukaryota"/>
</dbReference>
<feature type="compositionally biased region" description="Polar residues" evidence="4">
    <location>
        <begin position="1133"/>
        <end position="1144"/>
    </location>
</feature>
<dbReference type="SMART" id="SM00220">
    <property type="entry name" value="S_TKc"/>
    <property type="match status" value="1"/>
</dbReference>
<feature type="binding site" evidence="3">
    <location>
        <position position="357"/>
    </location>
    <ligand>
        <name>ATP</name>
        <dbReference type="ChEBI" id="CHEBI:30616"/>
    </ligand>
</feature>
<dbReference type="InterPro" id="IPR011009">
    <property type="entry name" value="Kinase-like_dom_sf"/>
</dbReference>
<sequence length="1452" mass="159308">MPRLSASNQDSLHALDSSLDHSCINSLNDSSSNTTVPAAAILIPPRSSSMLALSESCIPNSVITLAKNDPSSKDCIAKSPSRLAGFFQSNNALHESLNPNRPHGYASSSSTSPSELSPTKRKSAMKVGVPIVKRKSSTGSLEPCIAISTQSSQGNVVISRSLPASSFQHHAYNSHNDTLKTDTYESTPKSPPNLLSKSNISLSLPFGRRSISYSSHTSNPDIAHHDRIAYPTFQQKDSHHHFSLQQNKSKSSKQPSSIVLPIYNSLSRRPMSSDSRVLSFHDTEPVSVPRKSDSRRMSNPPFTEPVKETFQMVRDYDSQTGNKMINHYMVFGELGRGCHGKVKLCLDTITGEKWAIKIVEKTAKRRFQSKLSAAARAAAEGGLNPPNPHLERIKREIAILKKCAHPHVVRLREVIDDPHSDKIYLVLEYLEGGDIAWSNNAEHPKPIQSVDEARRIFRDVVCGVQYLHYQGIVHRDIKPANLLWTADHRVKISDFGVSVFVGQKRSRNAVLSRQTSAGIHGKVKDVRISTQHIRDKSRRSISFSRFQDEDNTLDHLPSGVMSDGGVYSDDAIDAVNEDDDTLEADELELAKTAGSPAFFAPELCGMRDDDFITTGFNSPNCSPILIASSKKPSEYDTSDTFKDSNSFSPHTSASTAPSSLSTSLPQGLLSYRRPPHHFSPENQSTFNEYPLPSTPLSSSCMQNAKSTLDPDLTSGIHSSNLHNGSFFTNVHSRLSQSNIDEQYASLNSGVRSELKSDTNIQLVPSLKTSFSSSLSKHAHSNTNNSITSDTFAAGKRSTNFFHEKSLHRSSPGFNEDANDPSCLHSTPLEDVGESIPGSDNSLTGLSNVKTHAGHSSNFNEPISAKNGGSTVQFDLREAIEIPSTTCSQLPANDSGDKLIPIQLPEIVSPHIEIGSDVHSRKLSLAVDQTPISTPIRNQELYNTPSTAMNNANTLTGKKVEASDTAIVSQQKLPLLGAPIDIWAMGITLFCFVFGKVPFMAETEYSLFNVIVKDPLVIPDEPHITDDLRNLFHRLLEKEPTLRATLDEVRFHPWLTEDMSAEDRKQWLHETDPAFQYAERLFASEEDVSHAVTMMDKIRNRIRKISNSFHNLAAGLNFRRRTVSMSSVVDADSPVQTNSPANSSSRKGKGHSQYDADKQPHSANEIPQPVLPLPLSPSQSKDVQLKIGKSSSFGDAASRRRSLLSSAILPSLFPTTQTFQEQSSHAVCSKSHQEQGFSYSQPSIAQPLKPTIISARCSVDSPQPIITSTITSSGVMPSTSSRQSSDLPAWVRWGDAEVASKFPQRTSTHSNSHKAWESLGSFTQSSPASPVYPIRTSLMPTEAFVAPASPLRTTFIPDTLENASPQLRQALFQFSGSPGSYDSPYSPTSNMGYDTDLGGYFNTQLNLNDYDHDNDFGIGKDDEEDNEATIEAERQRVLAWSQSFNGDVSDEDA</sequence>
<dbReference type="PANTHER" id="PTHR24346">
    <property type="entry name" value="MAP/MICROTUBULE AFFINITY-REGULATING KINASE"/>
    <property type="match status" value="1"/>
</dbReference>
<feature type="compositionally biased region" description="Basic and acidic residues" evidence="4">
    <location>
        <begin position="631"/>
        <end position="642"/>
    </location>
</feature>
<evidence type="ECO:0000313" key="6">
    <source>
        <dbReference type="EMBL" id="OAJ39834.1"/>
    </source>
</evidence>
<dbReference type="OrthoDB" id="68483at2759"/>
<dbReference type="Proteomes" id="UP000077115">
    <property type="component" value="Unassembled WGS sequence"/>
</dbReference>
<evidence type="ECO:0000256" key="4">
    <source>
        <dbReference type="SAM" id="MobiDB-lite"/>
    </source>
</evidence>
<feature type="region of interest" description="Disordered" evidence="4">
    <location>
        <begin position="175"/>
        <end position="199"/>
    </location>
</feature>
<feature type="region of interest" description="Disordered" evidence="4">
    <location>
        <begin position="236"/>
        <end position="257"/>
    </location>
</feature>
<accession>A0A177WJJ1</accession>
<organism evidence="6 7">
    <name type="scientific">Batrachochytrium dendrobatidis (strain JEL423)</name>
    <dbReference type="NCBI Taxonomy" id="403673"/>
    <lineage>
        <taxon>Eukaryota</taxon>
        <taxon>Fungi</taxon>
        <taxon>Fungi incertae sedis</taxon>
        <taxon>Chytridiomycota</taxon>
        <taxon>Chytridiomycota incertae sedis</taxon>
        <taxon>Chytridiomycetes</taxon>
        <taxon>Rhizophydiales</taxon>
        <taxon>Rhizophydiales incertae sedis</taxon>
        <taxon>Batrachochytrium</taxon>
    </lineage>
</organism>
<keyword evidence="2 3" id="KW-0067">ATP-binding</keyword>
<dbReference type="Gene3D" id="3.30.200.20">
    <property type="entry name" value="Phosphorylase Kinase, domain 1"/>
    <property type="match status" value="1"/>
</dbReference>
<gene>
    <name evidence="6" type="ORF">BDEG_23642</name>
</gene>
<reference evidence="6 7" key="2">
    <citation type="submission" date="2016-05" db="EMBL/GenBank/DDBJ databases">
        <title>Lineage-specific infection strategies underlie the spectrum of fungal disease in amphibians.</title>
        <authorList>
            <person name="Cuomo C.A."/>
            <person name="Farrer R.A."/>
            <person name="James T."/>
            <person name="Longcore J."/>
            <person name="Birren B."/>
        </authorList>
    </citation>
    <scope>NUCLEOTIDE SEQUENCE [LARGE SCALE GENOMIC DNA]</scope>
    <source>
        <strain evidence="6 7">JEL423</strain>
    </source>
</reference>
<feature type="region of interest" description="Disordered" evidence="4">
    <location>
        <begin position="1126"/>
        <end position="1183"/>
    </location>
</feature>
<evidence type="ECO:0000259" key="5">
    <source>
        <dbReference type="PROSITE" id="PS50011"/>
    </source>
</evidence>
<dbReference type="GO" id="GO:0004674">
    <property type="term" value="F:protein serine/threonine kinase activity"/>
    <property type="evidence" value="ECO:0007669"/>
    <property type="project" value="TreeGrafter"/>
</dbReference>
<feature type="region of interest" description="Disordered" evidence="4">
    <location>
        <begin position="1412"/>
        <end position="1433"/>
    </location>
</feature>
<dbReference type="Pfam" id="PF00069">
    <property type="entry name" value="Pkinase"/>
    <property type="match status" value="2"/>
</dbReference>
<dbReference type="InterPro" id="IPR017441">
    <property type="entry name" value="Protein_kinase_ATP_BS"/>
</dbReference>
<dbReference type="InterPro" id="IPR000719">
    <property type="entry name" value="Prot_kinase_dom"/>
</dbReference>
<dbReference type="GO" id="GO:0005737">
    <property type="term" value="C:cytoplasm"/>
    <property type="evidence" value="ECO:0007669"/>
    <property type="project" value="TreeGrafter"/>
</dbReference>
<evidence type="ECO:0000256" key="3">
    <source>
        <dbReference type="PROSITE-ProRule" id="PRU10141"/>
    </source>
</evidence>
<feature type="region of interest" description="Disordered" evidence="4">
    <location>
        <begin position="269"/>
        <end position="303"/>
    </location>
</feature>